<dbReference type="Pfam" id="PF07645">
    <property type="entry name" value="EGF_CA"/>
    <property type="match status" value="2"/>
</dbReference>
<keyword evidence="4" id="KW-0106">Calcium</keyword>
<dbReference type="InterPro" id="IPR001881">
    <property type="entry name" value="EGF-like_Ca-bd_dom"/>
</dbReference>
<dbReference type="CDD" id="cd00054">
    <property type="entry name" value="EGF_CA"/>
    <property type="match status" value="3"/>
</dbReference>
<feature type="disulfide bond" evidence="7">
    <location>
        <begin position="67"/>
        <end position="77"/>
    </location>
</feature>
<feature type="domain" description="EGF-like" evidence="8">
    <location>
        <begin position="63"/>
        <end position="99"/>
    </location>
</feature>
<dbReference type="Proteomes" id="UP000694865">
    <property type="component" value="Unplaced"/>
</dbReference>
<evidence type="ECO:0000256" key="5">
    <source>
        <dbReference type="ARBA" id="ARBA00023157"/>
    </source>
</evidence>
<gene>
    <name evidence="10" type="primary">LOC102809555</name>
</gene>
<accession>A0ABM0LYR6</accession>
<dbReference type="PROSITE" id="PS01186">
    <property type="entry name" value="EGF_2"/>
    <property type="match status" value="1"/>
</dbReference>
<dbReference type="InterPro" id="IPR018097">
    <property type="entry name" value="EGF_Ca-bd_CS"/>
</dbReference>
<dbReference type="Pfam" id="PF12947">
    <property type="entry name" value="EGF_3"/>
    <property type="match status" value="1"/>
</dbReference>
<dbReference type="RefSeq" id="XP_006812907.1">
    <property type="nucleotide sequence ID" value="XM_006812844.1"/>
</dbReference>
<keyword evidence="5 7" id="KW-1015">Disulfide bond</keyword>
<protein>
    <submittedName>
        <fullName evidence="10">Fibrillin-1-like</fullName>
    </submittedName>
</protein>
<evidence type="ECO:0000256" key="4">
    <source>
        <dbReference type="ARBA" id="ARBA00022837"/>
    </source>
</evidence>
<dbReference type="PROSITE" id="PS01187">
    <property type="entry name" value="EGF_CA"/>
    <property type="match status" value="1"/>
</dbReference>
<dbReference type="SUPFAM" id="SSF57184">
    <property type="entry name" value="Growth factor receptor domain"/>
    <property type="match status" value="1"/>
</dbReference>
<dbReference type="GeneID" id="102809555"/>
<dbReference type="PROSITE" id="PS00010">
    <property type="entry name" value="ASX_HYDROXYL"/>
    <property type="match status" value="3"/>
</dbReference>
<reference evidence="10" key="1">
    <citation type="submission" date="2025-08" db="UniProtKB">
        <authorList>
            <consortium name="RefSeq"/>
        </authorList>
    </citation>
    <scope>IDENTIFICATION</scope>
    <source>
        <tissue evidence="10">Testes</tissue>
    </source>
</reference>
<evidence type="ECO:0000313" key="10">
    <source>
        <dbReference type="RefSeq" id="XP_006812907.1"/>
    </source>
</evidence>
<keyword evidence="6" id="KW-0325">Glycoprotein</keyword>
<dbReference type="InterPro" id="IPR009030">
    <property type="entry name" value="Growth_fac_rcpt_cys_sf"/>
</dbReference>
<keyword evidence="3" id="KW-0677">Repeat</keyword>
<feature type="disulfide bond" evidence="7">
    <location>
        <begin position="250"/>
        <end position="260"/>
    </location>
</feature>
<keyword evidence="2" id="KW-0732">Signal</keyword>
<dbReference type="PANTHER" id="PTHR24039:SF28">
    <property type="entry name" value="EGF-LIKE DOMAIN-CONTAINING PROTEIN"/>
    <property type="match status" value="1"/>
</dbReference>
<dbReference type="PROSITE" id="PS00022">
    <property type="entry name" value="EGF_1"/>
    <property type="match status" value="1"/>
</dbReference>
<sequence length="306" mass="33636">MAEQRWVWVWVRCGCGWGSLYTRLDIRQGTTKSSTEIETTMQHTSVITTNAATTHSTTSERCSNGTCDPVCANGGQCVICGDDPGYCHCQKNWQGSTCENGNPLLRLPYDLVVVSVYDFNEMLPNVDECASGLDDCDDVAQCTNTIGGYECTCPSLGYKGNGTYCEDIDECTDGTHMCYDSANCSNTDGSYVCHCLDGGTDNCTATEVCSKQCENGVCYIDKNNRQQCQCDRGYKLDNDDNSVCIDINECLDVNHCSQRCTNTEGSYVCYCDPGYELDENGYTCSGRLFVTMIQSNNVYRSSIPSV</sequence>
<evidence type="ECO:0000256" key="3">
    <source>
        <dbReference type="ARBA" id="ARBA00022737"/>
    </source>
</evidence>
<comment type="caution">
    <text evidence="7">Lacks conserved residue(s) required for the propagation of feature annotation.</text>
</comment>
<dbReference type="InterPro" id="IPR000152">
    <property type="entry name" value="EGF-type_Asp/Asn_hydroxyl_site"/>
</dbReference>
<evidence type="ECO:0000256" key="7">
    <source>
        <dbReference type="PROSITE-ProRule" id="PRU00076"/>
    </source>
</evidence>
<dbReference type="InterPro" id="IPR049883">
    <property type="entry name" value="NOTCH1_EGF-like"/>
</dbReference>
<dbReference type="InterPro" id="IPR024731">
    <property type="entry name" value="NELL2-like_EGF"/>
</dbReference>
<evidence type="ECO:0000256" key="2">
    <source>
        <dbReference type="ARBA" id="ARBA00022729"/>
    </source>
</evidence>
<dbReference type="SMART" id="SM00181">
    <property type="entry name" value="EGF"/>
    <property type="match status" value="5"/>
</dbReference>
<dbReference type="InterPro" id="IPR000742">
    <property type="entry name" value="EGF"/>
</dbReference>
<dbReference type="PANTHER" id="PTHR24039">
    <property type="entry name" value="FIBRILLIN-RELATED"/>
    <property type="match status" value="1"/>
</dbReference>
<keyword evidence="9" id="KW-1185">Reference proteome</keyword>
<evidence type="ECO:0000256" key="1">
    <source>
        <dbReference type="ARBA" id="ARBA00022536"/>
    </source>
</evidence>
<evidence type="ECO:0000256" key="6">
    <source>
        <dbReference type="ARBA" id="ARBA00023180"/>
    </source>
</evidence>
<dbReference type="PROSITE" id="PS50026">
    <property type="entry name" value="EGF_3"/>
    <property type="match status" value="4"/>
</dbReference>
<dbReference type="SUPFAM" id="SSF57196">
    <property type="entry name" value="EGF/Laminin"/>
    <property type="match status" value="1"/>
</dbReference>
<dbReference type="Gene3D" id="2.10.25.10">
    <property type="entry name" value="Laminin"/>
    <property type="match status" value="4"/>
</dbReference>
<feature type="disulfide bond" evidence="7">
    <location>
        <begin position="89"/>
        <end position="98"/>
    </location>
</feature>
<evidence type="ECO:0000313" key="9">
    <source>
        <dbReference type="Proteomes" id="UP000694865"/>
    </source>
</evidence>
<name>A0ABM0LYR6_SACKO</name>
<proteinExistence type="predicted"/>
<keyword evidence="1 7" id="KW-0245">EGF-like domain</keyword>
<feature type="domain" description="EGF-like" evidence="8">
    <location>
        <begin position="167"/>
        <end position="204"/>
    </location>
</feature>
<feature type="domain" description="EGF-like" evidence="8">
    <location>
        <begin position="125"/>
        <end position="166"/>
    </location>
</feature>
<evidence type="ECO:0000259" key="8">
    <source>
        <dbReference type="PROSITE" id="PS50026"/>
    </source>
</evidence>
<feature type="domain" description="EGF-like" evidence="8">
    <location>
        <begin position="246"/>
        <end position="285"/>
    </location>
</feature>
<dbReference type="SMART" id="SM00179">
    <property type="entry name" value="EGF_CA"/>
    <property type="match status" value="3"/>
</dbReference>
<organism evidence="9 10">
    <name type="scientific">Saccoglossus kowalevskii</name>
    <name type="common">Acorn worm</name>
    <dbReference type="NCBI Taxonomy" id="10224"/>
    <lineage>
        <taxon>Eukaryota</taxon>
        <taxon>Metazoa</taxon>
        <taxon>Hemichordata</taxon>
        <taxon>Enteropneusta</taxon>
        <taxon>Harrimaniidae</taxon>
        <taxon>Saccoglossus</taxon>
    </lineage>
</organism>